<feature type="domain" description="Zinc finger FPG/IleRS-type" evidence="2">
    <location>
        <begin position="3"/>
        <end position="26"/>
    </location>
</feature>
<evidence type="ECO:0000256" key="1">
    <source>
        <dbReference type="SAM" id="MobiDB-lite"/>
    </source>
</evidence>
<gene>
    <name evidence="3" type="ORF">GOC85_13410</name>
</gene>
<dbReference type="EMBL" id="WOWC01000001">
    <property type="protein sequence ID" value="NLV03566.1"/>
    <property type="molecule type" value="Genomic_DNA"/>
</dbReference>
<feature type="compositionally biased region" description="Acidic residues" evidence="1">
    <location>
        <begin position="130"/>
        <end position="139"/>
    </location>
</feature>
<feature type="region of interest" description="Disordered" evidence="1">
    <location>
        <begin position="56"/>
        <end position="166"/>
    </location>
</feature>
<feature type="compositionally biased region" description="Acidic residues" evidence="1">
    <location>
        <begin position="105"/>
        <end position="114"/>
    </location>
</feature>
<proteinExistence type="predicted"/>
<accession>A0A847TSF6</accession>
<sequence>MTCPRCSQPLSTLSFDGRAARYCERCGFVGVETVHERDAPSRESWDDAIARFHERALREAREQDDGAGGTGGADSGEATDGDTAVEAERNGAGAEDDETQHPADDATDAADDAEAEHGGGDTTEDVAAAGDDEGDDEATDREPSDSQLKNGEDGDRGDRADRAGDE</sequence>
<evidence type="ECO:0000259" key="2">
    <source>
        <dbReference type="Pfam" id="PF06827"/>
    </source>
</evidence>
<reference evidence="3" key="1">
    <citation type="submission" date="2019-12" db="EMBL/GenBank/DDBJ databases">
        <title>Haloferax alexandrinus strain pws11.</title>
        <authorList>
            <person name="Verma D.K."/>
            <person name="Gopal K."/>
            <person name="Prasad E.S."/>
        </authorList>
    </citation>
    <scope>NUCLEOTIDE SEQUENCE</scope>
    <source>
        <strain evidence="3">Pws11</strain>
    </source>
</reference>
<dbReference type="RefSeq" id="WP_170076687.1">
    <property type="nucleotide sequence ID" value="NZ_WOWC01000001.1"/>
</dbReference>
<dbReference type="InterPro" id="IPR010663">
    <property type="entry name" value="Znf_FPG/IleRS"/>
</dbReference>
<dbReference type="Proteomes" id="UP000619835">
    <property type="component" value="Unassembled WGS sequence"/>
</dbReference>
<evidence type="ECO:0000313" key="4">
    <source>
        <dbReference type="Proteomes" id="UP000619835"/>
    </source>
</evidence>
<comment type="caution">
    <text evidence="3">The sequence shown here is derived from an EMBL/GenBank/DDBJ whole genome shotgun (WGS) entry which is preliminary data.</text>
</comment>
<protein>
    <recommendedName>
        <fullName evidence="2">Zinc finger FPG/IleRS-type domain-containing protein</fullName>
    </recommendedName>
</protein>
<evidence type="ECO:0000313" key="3">
    <source>
        <dbReference type="EMBL" id="NLV03566.1"/>
    </source>
</evidence>
<name>A0A847TSF6_HALVO</name>
<dbReference type="AlphaFoldDB" id="A0A847TSF6"/>
<organism evidence="3 4">
    <name type="scientific">Haloferax volcanii</name>
    <name type="common">Halobacterium volcanii</name>
    <dbReference type="NCBI Taxonomy" id="2246"/>
    <lineage>
        <taxon>Archaea</taxon>
        <taxon>Methanobacteriati</taxon>
        <taxon>Methanobacteriota</taxon>
        <taxon>Stenosarchaea group</taxon>
        <taxon>Halobacteria</taxon>
        <taxon>Halobacteriales</taxon>
        <taxon>Haloferacaceae</taxon>
        <taxon>Haloferax</taxon>
    </lineage>
</organism>
<dbReference type="Pfam" id="PF06827">
    <property type="entry name" value="zf-FPG_IleRS"/>
    <property type="match status" value="1"/>
</dbReference>
<feature type="compositionally biased region" description="Basic and acidic residues" evidence="1">
    <location>
        <begin position="140"/>
        <end position="166"/>
    </location>
</feature>